<evidence type="ECO:0000256" key="2">
    <source>
        <dbReference type="SAM" id="Phobius"/>
    </source>
</evidence>
<dbReference type="EMBL" id="CP120863">
    <property type="protein sequence ID" value="WFE89771.1"/>
    <property type="molecule type" value="Genomic_DNA"/>
</dbReference>
<gene>
    <name evidence="3" type="ORF">K1718_27070</name>
</gene>
<evidence type="ECO:0000313" key="4">
    <source>
        <dbReference type="Proteomes" id="UP001209803"/>
    </source>
</evidence>
<feature type="transmembrane region" description="Helical" evidence="2">
    <location>
        <begin position="172"/>
        <end position="196"/>
    </location>
</feature>
<sequence length="272" mass="29431">MKDANLWNRIAACHPDAVEADFPFSKRLARDNGWSHGFALRVITEYQRFAYLSRLGSGMVTPSDEVDQAWHLHLTYTKHYWGPFKDALGGPLHHMPTKGGADQNALFNDAYAKTLAYYRSEFGEPPADIWPPASVRFGKAPHFQRLNTQDHWIIAKPKWSNKLQTVYETVKALPGAVLGAGAALIAFLLGSSLAFAHGSPAGDTLLERVRNMFWHWATEHTIVFVLCVALVGFVLLALFKKATGGKSSGCGSGCTAGGSSGCSSSGCGGCGD</sequence>
<feature type="transmembrane region" description="Helical" evidence="2">
    <location>
        <begin position="216"/>
        <end position="239"/>
    </location>
</feature>
<keyword evidence="2" id="KW-0812">Transmembrane</keyword>
<keyword evidence="4" id="KW-1185">Reference proteome</keyword>
<evidence type="ECO:0000256" key="1">
    <source>
        <dbReference type="SAM" id="MobiDB-lite"/>
    </source>
</evidence>
<feature type="region of interest" description="Disordered" evidence="1">
    <location>
        <begin position="249"/>
        <end position="272"/>
    </location>
</feature>
<proteinExistence type="predicted"/>
<name>A0ABY8F2T0_9HYPH</name>
<dbReference type="RefSeq" id="WP_265680201.1">
    <property type="nucleotide sequence ID" value="NZ_CP120863.1"/>
</dbReference>
<evidence type="ECO:0000313" key="3">
    <source>
        <dbReference type="EMBL" id="WFE89771.1"/>
    </source>
</evidence>
<reference evidence="3 4" key="1">
    <citation type="submission" date="2023-03" db="EMBL/GenBank/DDBJ databases">
        <title>Roseibium porphyridii sp. nov. and Roseibium rhodosorbium sp. nov. isolated from marine algae, Porphyridium cruentum and Rhodosorus marinus, respectively.</title>
        <authorList>
            <person name="Lee M.W."/>
            <person name="Choi B.J."/>
            <person name="Lee J.K."/>
            <person name="Choi D.G."/>
            <person name="Baek J.H."/>
            <person name="Bayburt H."/>
            <person name="Kim J.M."/>
            <person name="Han D.M."/>
            <person name="Kim K.H."/>
            <person name="Jeon C.O."/>
        </authorList>
    </citation>
    <scope>NUCLEOTIDE SEQUENCE [LARGE SCALE GENOMIC DNA]</scope>
    <source>
        <strain evidence="3 4">KMA01</strain>
    </source>
</reference>
<organism evidence="3 4">
    <name type="scientific">Roseibium porphyridii</name>
    <dbReference type="NCBI Taxonomy" id="2866279"/>
    <lineage>
        <taxon>Bacteria</taxon>
        <taxon>Pseudomonadati</taxon>
        <taxon>Pseudomonadota</taxon>
        <taxon>Alphaproteobacteria</taxon>
        <taxon>Hyphomicrobiales</taxon>
        <taxon>Stappiaceae</taxon>
        <taxon>Roseibium</taxon>
    </lineage>
</organism>
<dbReference type="Proteomes" id="UP001209803">
    <property type="component" value="Chromosome"/>
</dbReference>
<evidence type="ECO:0008006" key="5">
    <source>
        <dbReference type="Google" id="ProtNLM"/>
    </source>
</evidence>
<keyword evidence="2" id="KW-0472">Membrane</keyword>
<keyword evidence="2" id="KW-1133">Transmembrane helix</keyword>
<accession>A0ABY8F2T0</accession>
<protein>
    <recommendedName>
        <fullName evidence="5">TIGR04222 domain-containing membrane protein</fullName>
    </recommendedName>
</protein>